<evidence type="ECO:0000313" key="3">
    <source>
        <dbReference type="Proteomes" id="UP000327493"/>
    </source>
</evidence>
<dbReference type="AlphaFoldDB" id="A0A5J5D971"/>
<keyword evidence="3" id="KW-1185">Reference proteome</keyword>
<feature type="compositionally biased region" description="Basic and acidic residues" evidence="1">
    <location>
        <begin position="15"/>
        <end position="29"/>
    </location>
</feature>
<name>A0A5J5D971_9PERO</name>
<dbReference type="Proteomes" id="UP000327493">
    <property type="component" value="Chromosome 7"/>
</dbReference>
<evidence type="ECO:0000313" key="2">
    <source>
        <dbReference type="EMBL" id="KAA8591258.1"/>
    </source>
</evidence>
<protein>
    <submittedName>
        <fullName evidence="2">Uncharacterized protein</fullName>
    </submittedName>
</protein>
<feature type="non-terminal residue" evidence="2">
    <location>
        <position position="57"/>
    </location>
</feature>
<organism evidence="2 3">
    <name type="scientific">Etheostoma spectabile</name>
    <name type="common">orangethroat darter</name>
    <dbReference type="NCBI Taxonomy" id="54343"/>
    <lineage>
        <taxon>Eukaryota</taxon>
        <taxon>Metazoa</taxon>
        <taxon>Chordata</taxon>
        <taxon>Craniata</taxon>
        <taxon>Vertebrata</taxon>
        <taxon>Euteleostomi</taxon>
        <taxon>Actinopterygii</taxon>
        <taxon>Neopterygii</taxon>
        <taxon>Teleostei</taxon>
        <taxon>Neoteleostei</taxon>
        <taxon>Acanthomorphata</taxon>
        <taxon>Eupercaria</taxon>
        <taxon>Perciformes</taxon>
        <taxon>Percoidei</taxon>
        <taxon>Percidae</taxon>
        <taxon>Etheostomatinae</taxon>
        <taxon>Etheostoma</taxon>
    </lineage>
</organism>
<comment type="caution">
    <text evidence="2">The sequence shown here is derived from an EMBL/GenBank/DDBJ whole genome shotgun (WGS) entry which is preliminary data.</text>
</comment>
<proteinExistence type="predicted"/>
<gene>
    <name evidence="2" type="ORF">FQN60_002201</name>
</gene>
<dbReference type="EMBL" id="VOFY01000007">
    <property type="protein sequence ID" value="KAA8591258.1"/>
    <property type="molecule type" value="Genomic_DNA"/>
</dbReference>
<evidence type="ECO:0000256" key="1">
    <source>
        <dbReference type="SAM" id="MobiDB-lite"/>
    </source>
</evidence>
<accession>A0A5J5D971</accession>
<sequence>MNDPAAASGRSQPPVERRQEARELRSHQSELHARINSGCLRLGNQIRQLPGILTQTG</sequence>
<feature type="region of interest" description="Disordered" evidence="1">
    <location>
        <begin position="1"/>
        <end position="29"/>
    </location>
</feature>
<reference evidence="2 3" key="1">
    <citation type="submission" date="2019-08" db="EMBL/GenBank/DDBJ databases">
        <title>A chromosome-level genome assembly, high-density linkage maps, and genome scans reveal the genomic architecture of hybrid incompatibilities underlying speciation via character displacement in darters (Percidae: Etheostominae).</title>
        <authorList>
            <person name="Moran R.L."/>
            <person name="Catchen J.M."/>
            <person name="Fuller R.C."/>
        </authorList>
    </citation>
    <scope>NUCLEOTIDE SEQUENCE [LARGE SCALE GENOMIC DNA]</scope>
    <source>
        <strain evidence="2">EspeVRDwgs_2016</strain>
        <tissue evidence="2">Muscle</tissue>
    </source>
</reference>